<dbReference type="GeneID" id="25981131"/>
<feature type="region of interest" description="Disordered" evidence="2">
    <location>
        <begin position="131"/>
        <end position="163"/>
    </location>
</feature>
<feature type="region of interest" description="Disordered" evidence="2">
    <location>
        <begin position="991"/>
        <end position="1014"/>
    </location>
</feature>
<dbReference type="Proteomes" id="UP000007796">
    <property type="component" value="Unassembled WGS sequence"/>
</dbReference>
<dbReference type="InterPro" id="IPR019734">
    <property type="entry name" value="TPR_rpt"/>
</dbReference>
<dbReference type="SMART" id="SM00028">
    <property type="entry name" value="TPR"/>
    <property type="match status" value="3"/>
</dbReference>
<dbReference type="EMBL" id="GL629801">
    <property type="protein sequence ID" value="EFX00570.1"/>
    <property type="molecule type" value="Genomic_DNA"/>
</dbReference>
<feature type="repeat" description="TPR" evidence="1">
    <location>
        <begin position="1090"/>
        <end position="1123"/>
    </location>
</feature>
<feature type="region of interest" description="Disordered" evidence="2">
    <location>
        <begin position="294"/>
        <end position="374"/>
    </location>
</feature>
<dbReference type="STRING" id="655863.F0XP34"/>
<dbReference type="InterPro" id="IPR052973">
    <property type="entry name" value="Fungal_sec-metab_reg_TF"/>
</dbReference>
<accession>F0XP34</accession>
<evidence type="ECO:0000313" key="4">
    <source>
        <dbReference type="Proteomes" id="UP000007796"/>
    </source>
</evidence>
<feature type="compositionally biased region" description="Polar residues" evidence="2">
    <location>
        <begin position="363"/>
        <end position="374"/>
    </location>
</feature>
<organism evidence="4">
    <name type="scientific">Grosmannia clavigera (strain kw1407 / UAMH 11150)</name>
    <name type="common">Blue stain fungus</name>
    <name type="synonym">Graphiocladiella clavigera</name>
    <dbReference type="NCBI Taxonomy" id="655863"/>
    <lineage>
        <taxon>Eukaryota</taxon>
        <taxon>Fungi</taxon>
        <taxon>Dikarya</taxon>
        <taxon>Ascomycota</taxon>
        <taxon>Pezizomycotina</taxon>
        <taxon>Sordariomycetes</taxon>
        <taxon>Sordariomycetidae</taxon>
        <taxon>Ophiostomatales</taxon>
        <taxon>Ophiostomataceae</taxon>
        <taxon>Leptographium</taxon>
    </lineage>
</organism>
<dbReference type="OrthoDB" id="433738at2759"/>
<dbReference type="eggNOG" id="ENOG502S442">
    <property type="taxonomic scope" value="Eukaryota"/>
</dbReference>
<feature type="compositionally biased region" description="Low complexity" evidence="2">
    <location>
        <begin position="71"/>
        <end position="84"/>
    </location>
</feature>
<evidence type="ECO:0000256" key="1">
    <source>
        <dbReference type="PROSITE-ProRule" id="PRU00339"/>
    </source>
</evidence>
<feature type="compositionally biased region" description="Polar residues" evidence="2">
    <location>
        <begin position="339"/>
        <end position="353"/>
    </location>
</feature>
<feature type="compositionally biased region" description="Basic and acidic residues" evidence="2">
    <location>
        <begin position="143"/>
        <end position="153"/>
    </location>
</feature>
<dbReference type="SUPFAM" id="SSF48452">
    <property type="entry name" value="TPR-like"/>
    <property type="match status" value="1"/>
</dbReference>
<dbReference type="InterPro" id="IPR011990">
    <property type="entry name" value="TPR-like_helical_dom_sf"/>
</dbReference>
<dbReference type="RefSeq" id="XP_014170052.1">
    <property type="nucleotide sequence ID" value="XM_014314577.1"/>
</dbReference>
<proteinExistence type="predicted"/>
<dbReference type="AlphaFoldDB" id="F0XP34"/>
<reference evidence="3 4" key="1">
    <citation type="journal article" date="2011" name="Proc. Natl. Acad. Sci. U.S.A.">
        <title>Genome and transcriptome analyses of the mountain pine beetle-fungal symbiont Grosmannia clavigera, a lodgepole pine pathogen.</title>
        <authorList>
            <person name="DiGuistini S."/>
            <person name="Wang Y."/>
            <person name="Liao N.Y."/>
            <person name="Taylor G."/>
            <person name="Tanguay P."/>
            <person name="Feau N."/>
            <person name="Henrissat B."/>
            <person name="Chan S.K."/>
            <person name="Hesse-Orce U."/>
            <person name="Alamouti S.M."/>
            <person name="Tsui C.K.M."/>
            <person name="Docking R.T."/>
            <person name="Levasseur A."/>
            <person name="Haridas S."/>
            <person name="Robertson G."/>
            <person name="Birol I."/>
            <person name="Holt R.A."/>
            <person name="Marra M.A."/>
            <person name="Hamelin R.C."/>
            <person name="Hirst M."/>
            <person name="Jones S.J.M."/>
            <person name="Bohlmann J."/>
            <person name="Breuil C."/>
        </authorList>
    </citation>
    <scope>NUCLEOTIDE SEQUENCE [LARGE SCALE GENOMIC DNA]</scope>
    <source>
        <strain evidence="4">kw1407 / UAMH 11150</strain>
    </source>
</reference>
<keyword evidence="4" id="KW-1185">Reference proteome</keyword>
<evidence type="ECO:0000313" key="3">
    <source>
        <dbReference type="EMBL" id="EFX00570.1"/>
    </source>
</evidence>
<dbReference type="PROSITE" id="PS50005">
    <property type="entry name" value="TPR"/>
    <property type="match status" value="1"/>
</dbReference>
<keyword evidence="1" id="KW-0802">TPR repeat</keyword>
<dbReference type="PANTHER" id="PTHR35392:SF3">
    <property type="entry name" value="ZN(2)-C6 FUNGAL-TYPE DOMAIN-CONTAINING PROTEIN"/>
    <property type="match status" value="1"/>
</dbReference>
<dbReference type="HOGENOM" id="CLU_277311_0_0_1"/>
<feature type="compositionally biased region" description="Pro residues" evidence="2">
    <location>
        <begin position="991"/>
        <end position="1000"/>
    </location>
</feature>
<evidence type="ECO:0000256" key="2">
    <source>
        <dbReference type="SAM" id="MobiDB-lite"/>
    </source>
</evidence>
<gene>
    <name evidence="3" type="ORF">CMQ_7572</name>
</gene>
<protein>
    <submittedName>
        <fullName evidence="3">Tetratricopeptide repeat domain containing protein</fullName>
    </submittedName>
</protein>
<dbReference type="InParanoid" id="F0XP34"/>
<feature type="region of interest" description="Disordered" evidence="2">
    <location>
        <begin position="57"/>
        <end position="106"/>
    </location>
</feature>
<feature type="compositionally biased region" description="Low complexity" evidence="2">
    <location>
        <begin position="295"/>
        <end position="326"/>
    </location>
</feature>
<name>F0XP34_GROCL</name>
<feature type="region of interest" description="Disordered" evidence="2">
    <location>
        <begin position="565"/>
        <end position="584"/>
    </location>
</feature>
<dbReference type="Gene3D" id="1.25.40.10">
    <property type="entry name" value="Tetratricopeptide repeat domain"/>
    <property type="match status" value="1"/>
</dbReference>
<sequence>MLSSLLNPRSASPVDRKIGGRVQTWADSPKKGFSGACAREHRYGVYVDSGCPTEALPSAGWTSRERPSANSVSRRLLAPRSRLSATPRDLEIENTAGAGPDEQQPVERLTHTDSLRRWNYQSRLAAAAVGMEHVSRPAAPSRDGSRDTRDIRSANHSHRSSGAYQYDTTRTMCAAGSTPHFPAFLTGRPLDEQSYDRSSKKPRLFHPHSGATKLTEGCNVRLGTVPTNSLTLQLGREPIVEVTAVPPRQPEPTGVPHFLASILDTTHSYGSTFNGVPATWGPYSRSVHSSLPVISSTSGGSLSRRGSVNSLSSPAVPSPGPSSGSLGRDGTIFSHHTSDQSQSPPSYTFTAPQSPRRMIAGESPSTIGASTNPHASLPPVFHAVSVPAVSAPPMRSQMVYHQPGTFYGAHASSLAQPSPSSYSNNIFYGSSNTSSTSSSNTSPGDIYRDVARTAPAPLLAPFRPVRQELEYPGFVPFHPPENDTRLEEEGVWTSLLAAAESDTFTENTTSRAAIHTSPAALHNIINHVDDDPSFQVITLRNVCNNDRQEPASDDASAEQSLQLVQADKGARRPRSTFSFEKRQETSQTRTIGACLRCKSQRIRCVPSPEGPNGICLTCEQVSQNSKKVLHDIHCVRWRLNEMSLYRHGGLNLTKRWSGTMIKDIAHWNADDIHEIEMKIFYSSAMHKYDLCPVPVKLRVRRFTPEANDVLVRKWSKPSIDQNGVTTFEKLYVELPPYALLDANEAAESLREYFLQNAMHAVTNVARFSIPVVRHHMEALIRHYYSLAHRISVPRMITAQCDSIMVTRFLRPLASEVLNEFERFFRVGNPDHWFLLYACTFMLLHEVSFSSQDRHRHAMENWITDARYSVSDFVKELQFSANIILCYWHYYRTMDPTDDGWDIFCQIIKPHPRPRENIESAKGKGKKKVHVTREQCDLLMQHWNDMIEMDPQTKAISSTEAAGSSASARAIAAELTALNQLHRALIGLEGGPPVPPPPIPVNPKRTANVNKLRDSGNGEFRKGRYAEAIKFYSLGLQMALTRPPWEPSQLVNEEVATLYANRAQAYMAIQSWPEGALDAETSVEAKKTGNAKAWWRRGKCLLEMGRLEEAQEWVRRGLEMEGEEHDLLALRVEIQGRLDKAKEAL</sequence>
<dbReference type="PANTHER" id="PTHR35392">
    <property type="entry name" value="ZN(II)2CYS6 TRANSCRIPTION FACTOR (EUROFUNG)-RELATED-RELATED"/>
    <property type="match status" value="1"/>
</dbReference>